<gene>
    <name evidence="2" type="ORF">PMYSY11_3465</name>
</gene>
<feature type="domain" description="Glycosyl transferase family 1" evidence="1">
    <location>
        <begin position="218"/>
        <end position="340"/>
    </location>
</feature>
<dbReference type="PANTHER" id="PTHR12526">
    <property type="entry name" value="GLYCOSYLTRANSFERASE"/>
    <property type="match status" value="1"/>
</dbReference>
<dbReference type="InterPro" id="IPR001296">
    <property type="entry name" value="Glyco_trans_1"/>
</dbReference>
<evidence type="ECO:0000259" key="1">
    <source>
        <dbReference type="Pfam" id="PF00534"/>
    </source>
</evidence>
<accession>A0A653E6Z8</accession>
<dbReference type="SUPFAM" id="SSF53756">
    <property type="entry name" value="UDP-Glycosyltransferase/glycogen phosphorylase"/>
    <property type="match status" value="1"/>
</dbReference>
<evidence type="ECO:0000313" key="2">
    <source>
        <dbReference type="EMBL" id="VEV98509.1"/>
    </source>
</evidence>
<reference evidence="2" key="1">
    <citation type="submission" date="2019-02" db="EMBL/GenBank/DDBJ databases">
        <authorList>
            <consortium name="Genoscope - CEA"/>
            <person name="William W."/>
        </authorList>
    </citation>
    <scope>NUCLEOTIDE SEQUENCE [LARGE SCALE GENOMIC DNA]</scope>
    <source>
        <strain evidence="2">YSy11</strain>
    </source>
</reference>
<protein>
    <recommendedName>
        <fullName evidence="1">Glycosyl transferase family 1 domain-containing protein</fullName>
    </recommendedName>
</protein>
<organism evidence="2">
    <name type="scientific">Pseudomonas marincola</name>
    <dbReference type="NCBI Taxonomy" id="437900"/>
    <lineage>
        <taxon>Bacteria</taxon>
        <taxon>Pseudomonadati</taxon>
        <taxon>Pseudomonadota</taxon>
        <taxon>Gammaproteobacteria</taxon>
        <taxon>Pseudomonadales</taxon>
        <taxon>Pseudomonadaceae</taxon>
        <taxon>Pseudomonas</taxon>
    </lineage>
</organism>
<dbReference type="GO" id="GO:1901135">
    <property type="term" value="P:carbohydrate derivative metabolic process"/>
    <property type="evidence" value="ECO:0007669"/>
    <property type="project" value="UniProtKB-ARBA"/>
</dbReference>
<dbReference type="Pfam" id="PF00534">
    <property type="entry name" value="Glycos_transf_1"/>
    <property type="match status" value="1"/>
</dbReference>
<dbReference type="EMBL" id="LR215729">
    <property type="protein sequence ID" value="VEV98509.1"/>
    <property type="molecule type" value="Genomic_DNA"/>
</dbReference>
<dbReference type="Gene3D" id="3.40.50.2000">
    <property type="entry name" value="Glycogen Phosphorylase B"/>
    <property type="match status" value="2"/>
</dbReference>
<name>A0A653E6Z8_9PSED</name>
<dbReference type="AlphaFoldDB" id="A0A653E6Z8"/>
<proteinExistence type="predicted"/>
<dbReference type="RefSeq" id="WP_150548951.1">
    <property type="nucleotide sequence ID" value="NZ_LR215729.2"/>
</dbReference>
<dbReference type="GO" id="GO:0016757">
    <property type="term" value="F:glycosyltransferase activity"/>
    <property type="evidence" value="ECO:0007669"/>
    <property type="project" value="InterPro"/>
</dbReference>
<sequence length="405" mass="46087">MEIVFLGGIFCDEDKEQVLESSKGTMQYAADTLQKNYLQGFSSISSIHTVSVINLPFLGAYPYRYSSLFYSPVSKRGLLGGVRVYNYKFINLIFVKNLHRFIVALKGLLSRLPSIRKGDAIVVCYSMHLPFLLACLVAKCISRKFHFCIIVPDLPEYMAVRKGFSSFMHKILSIASYSIVARADSVVAITRPMLNKLTQTRLAVVIEGIADERFLAKKVDLRKDKYFLYSGTLDRRYGIRNLIDSYLRSGVLSHELYICGDGDDRSYVEHHARLNHRVKYFGQLDRDIVLDMQLGACLLINPRDNESDYTKYSFPSKVIEYMSSGVPLLMYRLDGVPCEYYNYCYEIPSTPDGLKDSLVRISRLSDEELSQKGGSAKQFIIENKMPVEQVSKLINIIKGDCCVQK</sequence>